<accession>A0A316X6W8</accession>
<gene>
    <name evidence="1" type="ORF">C1638_000020</name>
</gene>
<dbReference type="EMBL" id="PPEI02000001">
    <property type="protein sequence ID" value="PWN67038.1"/>
    <property type="molecule type" value="Genomic_DNA"/>
</dbReference>
<protein>
    <submittedName>
        <fullName evidence="1">Uncharacterized protein</fullName>
    </submittedName>
</protein>
<comment type="caution">
    <text evidence="1">The sequence shown here is derived from an EMBL/GenBank/DDBJ whole genome shotgun (WGS) entry which is preliminary data.</text>
</comment>
<name>A0A316X6W8_9FLAO</name>
<evidence type="ECO:0000313" key="1">
    <source>
        <dbReference type="EMBL" id="PWN67038.1"/>
    </source>
</evidence>
<organism evidence="1 2">
    <name type="scientific">Chryseobacterium oncorhynchi</name>
    <dbReference type="NCBI Taxonomy" id="741074"/>
    <lineage>
        <taxon>Bacteria</taxon>
        <taxon>Pseudomonadati</taxon>
        <taxon>Bacteroidota</taxon>
        <taxon>Flavobacteriia</taxon>
        <taxon>Flavobacteriales</taxon>
        <taxon>Weeksellaceae</taxon>
        <taxon>Chryseobacterium group</taxon>
        <taxon>Chryseobacterium</taxon>
    </lineage>
</organism>
<sequence>MLSLIGCGNSNFDKLEGTGFSYQIGAGKTDIVRVRYTTDEGAPTIQLFDTEGNFKQQATITPYSGLKLTSVKNDTIQITYITGENDQMFLNWFKRINYINPTRIGNYSIRYNYEIRNEYNIDQDSLHVDSLYIDKNTQMMSLFLKQKLIAKKPMYLFMIRSSDIALYDPLNKSNIPYTFADNKSIVEEYLKKVLALY</sequence>
<evidence type="ECO:0000313" key="2">
    <source>
        <dbReference type="Proteomes" id="UP000236182"/>
    </source>
</evidence>
<dbReference type="AlphaFoldDB" id="A0A316X6W8"/>
<proteinExistence type="predicted"/>
<reference evidence="1" key="1">
    <citation type="submission" date="2018-04" db="EMBL/GenBank/DDBJ databases">
        <title>Draft Genome Sequences of Chryseobacterium lactis NCTC11390T isolated from milk, Chryseobacterium oncorhynchi 701B-08T from rainbow trout, and Chryseobacterium viscerum 687B-08T from diseased fish.</title>
        <authorList>
            <person name="Jeong J.-J."/>
            <person name="Lee Y.J."/>
            <person name="Pathiraja D."/>
            <person name="Park B."/>
            <person name="Choi I.-G."/>
            <person name="Kim K.D."/>
        </authorList>
    </citation>
    <scope>NUCLEOTIDE SEQUENCE [LARGE SCALE GENOMIC DNA]</scope>
    <source>
        <strain evidence="1">701B-08</strain>
    </source>
</reference>
<keyword evidence="2" id="KW-1185">Reference proteome</keyword>
<dbReference type="Proteomes" id="UP000236182">
    <property type="component" value="Unassembled WGS sequence"/>
</dbReference>